<protein>
    <submittedName>
        <fullName evidence="3">Polyferredoxin</fullName>
    </submittedName>
</protein>
<keyword evidence="1" id="KW-0472">Membrane</keyword>
<dbReference type="OrthoDB" id="8360592at2"/>
<feature type="transmembrane region" description="Helical" evidence="1">
    <location>
        <begin position="268"/>
        <end position="286"/>
    </location>
</feature>
<reference evidence="3 4" key="1">
    <citation type="submission" date="2017-06" db="EMBL/GenBank/DDBJ databases">
        <authorList>
            <person name="Kim H.J."/>
            <person name="Triplett B.A."/>
        </authorList>
    </citation>
    <scope>NUCLEOTIDE SEQUENCE [LARGE SCALE GENOMIC DNA]</scope>
    <source>
        <strain evidence="3 4">B29T1</strain>
    </source>
</reference>
<proteinExistence type="predicted"/>
<dbReference type="AlphaFoldDB" id="A0A212RQ44"/>
<dbReference type="SUPFAM" id="SSF49879">
    <property type="entry name" value="SMAD/FHA domain"/>
    <property type="match status" value="1"/>
</dbReference>
<feature type="transmembrane region" description="Helical" evidence="1">
    <location>
        <begin position="142"/>
        <end position="160"/>
    </location>
</feature>
<sequence>MFARTTERKMVIVRATLLLGWLGLIVSLFWDPLTTAWTMPEKLGSPFRITATGIPVQDQLLQNSPYAMGARIFWTMVVPVLPLFLMVFGHEAWRRICPLSFVSQFPRYLGLQRRRIVLQRRTGKIERVLALIGRNDWLARHAWYVQLGLLFAGLTSRILLINSDRMALAVALLGVLAAAFLVGTLWGGKSWCNYFCPVNIVQKIYTEPRGLLESAPHVERPATPQSMCRASSNESDRSACVACTANCGDIDLERSYWDSIANPARRQVYYMFFGLIVGFYGYYYLYSGSGDYYFSGIWTHEEGALAKLMSPGLYLRGQVVPIPKVLAAPLVLLLAAVASLAIGKLLERAYRSFRNRKGRISEAEIVNHCLCVSAYVSINTFYLFGGRPNLLLLPALAMHIVDILIVLLTTMWLWQALQRSPIKYRREGMASSLLSQLKKLKVDVAHYLDGRQLDDLGPDELYLLTKVLPGFSHEQKLQAYRNVLDDAVATGTTSTTSFADLLYDIRTQMGISDADHARLLDDLGMSEVVDSRASEATSLEKETAFAAYRDMAGGMVVNHVEAGGTLAGLRDSHDMRTTFDVLQASLQVSAEDHQRMLRGLAEPNGIMSMRASICLQTLQDLLAARFFLDSNLCGDSFSITLGRLLHTQVGGHLRDVGCRLLSLLRAMGPSELGLWYASDAAGFAGHVMAPLLLLPAARDAGTSWESALAPDLVAALRLQDTQKELESPEGLERHVFRDVIVQGLDGAANLETLLGNADPIGQALTLTAFAGIDPPLAAEAAAGLKASRPKDELVGHWLLDEVLAGLLAMGPRGGNNTAGLMALHLTVTWPDKTAQVTNWTQSKITVGRAPGNDVSIRDRSLLPYHLAIVRHLGEVRVERLDLAPFFVDGLLCDSASAVVERGASISFAAIGGVGPVLKLDWEAPKSYELEAYDTVTRILLLAEFDILGDMPLGRLAMIAQESEVRRYKCGGELRPLAEAGRVAHLLYLGSVKYSPDPTGDDAESASLSARVQLEFPEAQKGGATTGDRVYQIVSEFAVIIVAPDWRTAPSDTLGGQRSLASSRAASARPPALAAALNIE</sequence>
<dbReference type="Gene3D" id="2.60.200.20">
    <property type="match status" value="1"/>
</dbReference>
<gene>
    <name evidence="3" type="ORF">SAMN07250955_11211</name>
</gene>
<feature type="domain" description="ENT" evidence="2">
    <location>
        <begin position="468"/>
        <end position="555"/>
    </location>
</feature>
<organism evidence="3 4">
    <name type="scientific">Arboricoccus pini</name>
    <dbReference type="NCBI Taxonomy" id="1963835"/>
    <lineage>
        <taxon>Bacteria</taxon>
        <taxon>Pseudomonadati</taxon>
        <taxon>Pseudomonadota</taxon>
        <taxon>Alphaproteobacteria</taxon>
        <taxon>Geminicoccales</taxon>
        <taxon>Geminicoccaceae</taxon>
        <taxon>Arboricoccus</taxon>
    </lineage>
</organism>
<feature type="transmembrane region" description="Helical" evidence="1">
    <location>
        <begin position="390"/>
        <end position="414"/>
    </location>
</feature>
<evidence type="ECO:0000259" key="2">
    <source>
        <dbReference type="PROSITE" id="PS51138"/>
    </source>
</evidence>
<feature type="transmembrane region" description="Helical" evidence="1">
    <location>
        <begin position="166"/>
        <end position="186"/>
    </location>
</feature>
<keyword evidence="1" id="KW-0812">Transmembrane</keyword>
<feature type="transmembrane region" description="Helical" evidence="1">
    <location>
        <begin position="12"/>
        <end position="30"/>
    </location>
</feature>
<keyword evidence="1" id="KW-1133">Transmembrane helix</keyword>
<dbReference type="InterPro" id="IPR017896">
    <property type="entry name" value="4Fe4S_Fe-S-bd"/>
</dbReference>
<feature type="transmembrane region" description="Helical" evidence="1">
    <location>
        <begin position="325"/>
        <end position="345"/>
    </location>
</feature>
<evidence type="ECO:0000313" key="4">
    <source>
        <dbReference type="Proteomes" id="UP000197065"/>
    </source>
</evidence>
<dbReference type="Pfam" id="PF12801">
    <property type="entry name" value="Fer4_5"/>
    <property type="match status" value="1"/>
</dbReference>
<dbReference type="CDD" id="cd00060">
    <property type="entry name" value="FHA"/>
    <property type="match status" value="1"/>
</dbReference>
<evidence type="ECO:0000256" key="1">
    <source>
        <dbReference type="SAM" id="Phobius"/>
    </source>
</evidence>
<dbReference type="EMBL" id="FYEH01000012">
    <property type="protein sequence ID" value="SNB74582.1"/>
    <property type="molecule type" value="Genomic_DNA"/>
</dbReference>
<dbReference type="InterPro" id="IPR008984">
    <property type="entry name" value="SMAD_FHA_dom_sf"/>
</dbReference>
<feature type="transmembrane region" description="Helical" evidence="1">
    <location>
        <begin position="68"/>
        <end position="88"/>
    </location>
</feature>
<accession>A0A212RQ44</accession>
<dbReference type="Proteomes" id="UP000197065">
    <property type="component" value="Unassembled WGS sequence"/>
</dbReference>
<name>A0A212RQ44_9PROT</name>
<dbReference type="InterPro" id="IPR005491">
    <property type="entry name" value="ENT_dom"/>
</dbReference>
<keyword evidence="4" id="KW-1185">Reference proteome</keyword>
<dbReference type="PROSITE" id="PS51138">
    <property type="entry name" value="ENT"/>
    <property type="match status" value="1"/>
</dbReference>
<evidence type="ECO:0000313" key="3">
    <source>
        <dbReference type="EMBL" id="SNB74582.1"/>
    </source>
</evidence>